<comment type="caution">
    <text evidence="9">The sequence shown here is derived from an EMBL/GenBank/DDBJ whole genome shotgun (WGS) entry which is preliminary data.</text>
</comment>
<feature type="domain" description="Peptidase S24/S26A/S26B/S26C" evidence="8">
    <location>
        <begin position="18"/>
        <end position="135"/>
    </location>
</feature>
<evidence type="ECO:0000313" key="9">
    <source>
        <dbReference type="EMBL" id="KFX68166.1"/>
    </source>
</evidence>
<comment type="similarity">
    <text evidence="1 7">Belongs to the peptidase S24 family.</text>
</comment>
<accession>A0A0A1YGG3</accession>
<keyword evidence="2" id="KW-0227">DNA damage</keyword>
<name>A0A0A1YGG3_9PSED</name>
<dbReference type="EMBL" id="AWSQ01000007">
    <property type="protein sequence ID" value="KFX68166.1"/>
    <property type="molecule type" value="Genomic_DNA"/>
</dbReference>
<evidence type="ECO:0000259" key="8">
    <source>
        <dbReference type="Pfam" id="PF00717"/>
    </source>
</evidence>
<dbReference type="eggNOG" id="COG1974">
    <property type="taxonomic scope" value="Bacteria"/>
</dbReference>
<dbReference type="OrthoDB" id="9787787at2"/>
<dbReference type="GO" id="GO:0006355">
    <property type="term" value="P:regulation of DNA-templated transcription"/>
    <property type="evidence" value="ECO:0007669"/>
    <property type="project" value="InterPro"/>
</dbReference>
<dbReference type="GO" id="GO:0009432">
    <property type="term" value="P:SOS response"/>
    <property type="evidence" value="ECO:0007669"/>
    <property type="project" value="UniProtKB-KW"/>
</dbReference>
<dbReference type="GO" id="GO:0006281">
    <property type="term" value="P:DNA repair"/>
    <property type="evidence" value="ECO:0007669"/>
    <property type="project" value="UniProtKB-KW"/>
</dbReference>
<dbReference type="GO" id="GO:0003677">
    <property type="term" value="F:DNA binding"/>
    <property type="evidence" value="ECO:0007669"/>
    <property type="project" value="InterPro"/>
</dbReference>
<dbReference type="InterPro" id="IPR015927">
    <property type="entry name" value="Peptidase_S24_S26A/B/C"/>
</dbReference>
<evidence type="ECO:0000313" key="10">
    <source>
        <dbReference type="Proteomes" id="UP000030063"/>
    </source>
</evidence>
<dbReference type="PANTHER" id="PTHR33516">
    <property type="entry name" value="LEXA REPRESSOR"/>
    <property type="match status" value="1"/>
</dbReference>
<evidence type="ECO:0000256" key="5">
    <source>
        <dbReference type="ARBA" id="ARBA00023204"/>
    </source>
</evidence>
<sequence length="145" mass="15936">MTTATILGSMGSSTTELPFFSARVPAGFPSPAQDHLEQKLSLDQLFDVDAPHTFLVRADGESMIGVGIFDGDVMVVNRAMPARHRDIVIATINGDTFVKRLTQAGEQIVLYSENPKFSPRYILEGDELLIWGVVMGSIRRHHSHA</sequence>
<dbReference type="GO" id="GO:0016787">
    <property type="term" value="F:hydrolase activity"/>
    <property type="evidence" value="ECO:0007669"/>
    <property type="project" value="UniProtKB-KW"/>
</dbReference>
<dbReference type="RefSeq" id="WP_025166972.1">
    <property type="nucleotide sequence ID" value="NZ_AWSQ01000007.1"/>
</dbReference>
<dbReference type="InterPro" id="IPR039418">
    <property type="entry name" value="LexA-like"/>
</dbReference>
<dbReference type="Gene3D" id="2.10.109.10">
    <property type="entry name" value="Umud Fragment, subunit A"/>
    <property type="match status" value="1"/>
</dbReference>
<evidence type="ECO:0000256" key="3">
    <source>
        <dbReference type="ARBA" id="ARBA00022801"/>
    </source>
</evidence>
<keyword evidence="3 7" id="KW-0378">Hydrolase</keyword>
<evidence type="ECO:0000256" key="2">
    <source>
        <dbReference type="ARBA" id="ARBA00022763"/>
    </source>
</evidence>
<dbReference type="PRINTS" id="PR00726">
    <property type="entry name" value="LEXASERPTASE"/>
</dbReference>
<organism evidence="9 10">
    <name type="scientific">Pseudomonas taeanensis MS-3</name>
    <dbReference type="NCBI Taxonomy" id="1395571"/>
    <lineage>
        <taxon>Bacteria</taxon>
        <taxon>Pseudomonadati</taxon>
        <taxon>Pseudomonadota</taxon>
        <taxon>Gammaproteobacteria</taxon>
        <taxon>Pseudomonadales</taxon>
        <taxon>Pseudomonadaceae</taxon>
        <taxon>Pseudomonas</taxon>
    </lineage>
</organism>
<dbReference type="STRING" id="1395571.TMS3_0119985"/>
<dbReference type="NCBIfam" id="NF007621">
    <property type="entry name" value="PRK10276.1"/>
    <property type="match status" value="1"/>
</dbReference>
<reference evidence="9 10" key="1">
    <citation type="journal article" date="2014" name="Genome Announc.">
        <title>Draft Genome Sequence of Petroleum Oil-Degrading Marine Bacterium Pseudomonas taeanensis Strain MS-3, Isolated from a Crude Oil-Contaminated Seashore.</title>
        <authorList>
            <person name="Lee S.Y."/>
            <person name="Kim S.H."/>
            <person name="Lee D.G."/>
            <person name="Shin S."/>
            <person name="Yun S.H."/>
            <person name="Choi C.W."/>
            <person name="Chung Y.H."/>
            <person name="Choi J.S."/>
            <person name="Kahng H.Y."/>
            <person name="Kim S.I."/>
        </authorList>
    </citation>
    <scope>NUCLEOTIDE SEQUENCE [LARGE SCALE GENOMIC DNA]</scope>
    <source>
        <strain evidence="9 10">MS-3</strain>
    </source>
</reference>
<keyword evidence="6" id="KW-0742">SOS response</keyword>
<dbReference type="PANTHER" id="PTHR33516:SF2">
    <property type="entry name" value="LEXA REPRESSOR-RELATED"/>
    <property type="match status" value="1"/>
</dbReference>
<proteinExistence type="inferred from homology"/>
<evidence type="ECO:0000256" key="4">
    <source>
        <dbReference type="ARBA" id="ARBA00022813"/>
    </source>
</evidence>
<keyword evidence="4 7" id="KW-0068">Autocatalytic cleavage</keyword>
<dbReference type="InterPro" id="IPR050077">
    <property type="entry name" value="LexA_repressor"/>
</dbReference>
<keyword evidence="5" id="KW-0234">DNA repair</keyword>
<keyword evidence="10" id="KW-1185">Reference proteome</keyword>
<evidence type="ECO:0000256" key="1">
    <source>
        <dbReference type="ARBA" id="ARBA00007484"/>
    </source>
</evidence>
<evidence type="ECO:0000256" key="6">
    <source>
        <dbReference type="ARBA" id="ARBA00023236"/>
    </source>
</evidence>
<dbReference type="SUPFAM" id="SSF51306">
    <property type="entry name" value="LexA/Signal peptidase"/>
    <property type="match status" value="1"/>
</dbReference>
<dbReference type="CDD" id="cd06529">
    <property type="entry name" value="S24_LexA-like"/>
    <property type="match status" value="1"/>
</dbReference>
<gene>
    <name evidence="9" type="ORF">TMS3_0119985</name>
</gene>
<dbReference type="AlphaFoldDB" id="A0A0A1YGG3"/>
<protein>
    <submittedName>
        <fullName evidence="9">Peptidase S24</fullName>
    </submittedName>
</protein>
<dbReference type="InterPro" id="IPR036286">
    <property type="entry name" value="LexA/Signal_pep-like_sf"/>
</dbReference>
<dbReference type="InterPro" id="IPR006197">
    <property type="entry name" value="Peptidase_S24_LexA"/>
</dbReference>
<dbReference type="Pfam" id="PF00717">
    <property type="entry name" value="Peptidase_S24"/>
    <property type="match status" value="1"/>
</dbReference>
<dbReference type="Proteomes" id="UP000030063">
    <property type="component" value="Unassembled WGS sequence"/>
</dbReference>
<evidence type="ECO:0000256" key="7">
    <source>
        <dbReference type="RuleBase" id="RU003991"/>
    </source>
</evidence>